<dbReference type="InterPro" id="IPR001155">
    <property type="entry name" value="OxRdtase_FMN_N"/>
</dbReference>
<sequence>MPSLFDPIKIGAIQLSNRIVMAPLTRMHAFEQRIPGALSLEYYVQRASAGLILTEATAITPQAVGYPNTPGIWSEAQIAGWKRINDAVHQAGGKVVIQLWHVGRISDPLYLDGELPVAPSAIAPEGHVATIRPYKPYVVPRALETEEIAGLVADFRQAAENAKRAGFDGVEIHAANGYLFDQFLHDGSNTRTDQYGGSIANRARFLLETVDAILEVWPAERIGVHLNTMSDTHSVQDSNPQALFGYVVEQLNERHLAFIFVRETLETPNRILPLIRQRFSGAVIANDGLTRESAERLIADGEADAVSFGRLYIANPDLVERFRLNAPLNALNSATIYSADSTGYTDYPTLDQVDG</sequence>
<comment type="caution">
    <text evidence="5">The sequence shown here is derived from an EMBL/GenBank/DDBJ whole genome shotgun (WGS) entry which is preliminary data.</text>
</comment>
<dbReference type="Gene3D" id="3.20.20.70">
    <property type="entry name" value="Aldolase class I"/>
    <property type="match status" value="1"/>
</dbReference>
<keyword evidence="6" id="KW-1185">Reference proteome</keyword>
<name>A0A2U1U5J9_9GAMM</name>
<accession>A0A2U1U5J9</accession>
<dbReference type="Proteomes" id="UP000296159">
    <property type="component" value="Unassembled WGS sequence"/>
</dbReference>
<comment type="similarity">
    <text evidence="2">Belongs to the NADH:flavin oxidoreductase/NADH oxidase family.</text>
</comment>
<dbReference type="PANTHER" id="PTHR22893">
    <property type="entry name" value="NADH OXIDOREDUCTASE-RELATED"/>
    <property type="match status" value="1"/>
</dbReference>
<organism evidence="5 6">
    <name type="scientific">Brenneria corticis</name>
    <dbReference type="NCBI Taxonomy" id="2173106"/>
    <lineage>
        <taxon>Bacteria</taxon>
        <taxon>Pseudomonadati</taxon>
        <taxon>Pseudomonadota</taxon>
        <taxon>Gammaproteobacteria</taxon>
        <taxon>Enterobacterales</taxon>
        <taxon>Pectobacteriaceae</taxon>
        <taxon>Brenneria</taxon>
    </lineage>
</organism>
<feature type="domain" description="NADH:flavin oxidoreductase/NADH oxidase N-terminal" evidence="4">
    <location>
        <begin position="3"/>
        <end position="327"/>
    </location>
</feature>
<proteinExistence type="inferred from homology"/>
<dbReference type="InterPro" id="IPR045247">
    <property type="entry name" value="Oye-like"/>
</dbReference>
<dbReference type="RefSeq" id="WP_136166148.1">
    <property type="nucleotide sequence ID" value="NZ_KZ819076.1"/>
</dbReference>
<dbReference type="EMBL" id="QDKH01000008">
    <property type="protein sequence ID" value="PWC16907.1"/>
    <property type="molecule type" value="Genomic_DNA"/>
</dbReference>
<evidence type="ECO:0000256" key="3">
    <source>
        <dbReference type="ARBA" id="ARBA00023002"/>
    </source>
</evidence>
<dbReference type="SUPFAM" id="SSF51395">
    <property type="entry name" value="FMN-linked oxidoreductases"/>
    <property type="match status" value="1"/>
</dbReference>
<evidence type="ECO:0000256" key="1">
    <source>
        <dbReference type="ARBA" id="ARBA00001917"/>
    </source>
</evidence>
<protein>
    <submittedName>
        <fullName evidence="5">Alkene reductase</fullName>
    </submittedName>
</protein>
<dbReference type="GO" id="GO:0005829">
    <property type="term" value="C:cytosol"/>
    <property type="evidence" value="ECO:0007669"/>
    <property type="project" value="TreeGrafter"/>
</dbReference>
<evidence type="ECO:0000256" key="2">
    <source>
        <dbReference type="ARBA" id="ARBA00005979"/>
    </source>
</evidence>
<dbReference type="AlphaFoldDB" id="A0A2U1U5J9"/>
<evidence type="ECO:0000259" key="4">
    <source>
        <dbReference type="Pfam" id="PF00724"/>
    </source>
</evidence>
<dbReference type="GO" id="GO:0010181">
    <property type="term" value="F:FMN binding"/>
    <property type="evidence" value="ECO:0007669"/>
    <property type="project" value="InterPro"/>
</dbReference>
<gene>
    <name evidence="5" type="ORF">DDT56_09240</name>
</gene>
<dbReference type="FunFam" id="3.20.20.70:FF:000059">
    <property type="entry name" value="N-ethylmaleimide reductase, FMN-linked"/>
    <property type="match status" value="1"/>
</dbReference>
<dbReference type="InterPro" id="IPR013785">
    <property type="entry name" value="Aldolase_TIM"/>
</dbReference>
<dbReference type="CDD" id="cd02933">
    <property type="entry name" value="OYE_like_FMN"/>
    <property type="match status" value="1"/>
</dbReference>
<comment type="cofactor">
    <cofactor evidence="1">
        <name>FMN</name>
        <dbReference type="ChEBI" id="CHEBI:58210"/>
    </cofactor>
</comment>
<keyword evidence="3" id="KW-0560">Oxidoreductase</keyword>
<dbReference type="PANTHER" id="PTHR22893:SF98">
    <property type="entry name" value="OXIDOREDUCTASE"/>
    <property type="match status" value="1"/>
</dbReference>
<evidence type="ECO:0000313" key="6">
    <source>
        <dbReference type="Proteomes" id="UP000296159"/>
    </source>
</evidence>
<reference evidence="5 6" key="1">
    <citation type="submission" date="2018-04" db="EMBL/GenBank/DDBJ databases">
        <title>Brenneria corticis sp.nov.</title>
        <authorList>
            <person name="Li Y."/>
        </authorList>
    </citation>
    <scope>NUCLEOTIDE SEQUENCE [LARGE SCALE GENOMIC DNA]</scope>
    <source>
        <strain evidence="5 6">CFCC 11842</strain>
    </source>
</reference>
<dbReference type="Pfam" id="PF00724">
    <property type="entry name" value="Oxidored_FMN"/>
    <property type="match status" value="1"/>
</dbReference>
<dbReference type="GO" id="GO:0016628">
    <property type="term" value="F:oxidoreductase activity, acting on the CH-CH group of donors, NAD or NADP as acceptor"/>
    <property type="evidence" value="ECO:0007669"/>
    <property type="project" value="UniProtKB-ARBA"/>
</dbReference>
<evidence type="ECO:0000313" key="5">
    <source>
        <dbReference type="EMBL" id="PWC16907.1"/>
    </source>
</evidence>